<keyword evidence="3" id="KW-1185">Reference proteome</keyword>
<accession>A0A0L0G8J9</accession>
<evidence type="ECO:0000313" key="2">
    <source>
        <dbReference type="EMBL" id="KNC85330.1"/>
    </source>
</evidence>
<feature type="compositionally biased region" description="Basic and acidic residues" evidence="1">
    <location>
        <begin position="64"/>
        <end position="75"/>
    </location>
</feature>
<reference evidence="2 3" key="1">
    <citation type="submission" date="2011-02" db="EMBL/GenBank/DDBJ databases">
        <title>The Genome Sequence of Sphaeroforma arctica JP610.</title>
        <authorList>
            <consortium name="The Broad Institute Genome Sequencing Platform"/>
            <person name="Russ C."/>
            <person name="Cuomo C."/>
            <person name="Young S.K."/>
            <person name="Zeng Q."/>
            <person name="Gargeya S."/>
            <person name="Alvarado L."/>
            <person name="Berlin A."/>
            <person name="Chapman S.B."/>
            <person name="Chen Z."/>
            <person name="Freedman E."/>
            <person name="Gellesch M."/>
            <person name="Goldberg J."/>
            <person name="Griggs A."/>
            <person name="Gujja S."/>
            <person name="Heilman E."/>
            <person name="Heiman D."/>
            <person name="Howarth C."/>
            <person name="Mehta T."/>
            <person name="Neiman D."/>
            <person name="Pearson M."/>
            <person name="Roberts A."/>
            <person name="Saif S."/>
            <person name="Shea T."/>
            <person name="Shenoy N."/>
            <person name="Sisk P."/>
            <person name="Stolte C."/>
            <person name="Sykes S."/>
            <person name="White J."/>
            <person name="Yandava C."/>
            <person name="Burger G."/>
            <person name="Gray M.W."/>
            <person name="Holland P.W.H."/>
            <person name="King N."/>
            <person name="Lang F.B.F."/>
            <person name="Roger A.J."/>
            <person name="Ruiz-Trillo I."/>
            <person name="Haas B."/>
            <person name="Nusbaum C."/>
            <person name="Birren B."/>
        </authorList>
    </citation>
    <scope>NUCLEOTIDE SEQUENCE [LARGE SCALE GENOMIC DNA]</scope>
    <source>
        <strain evidence="2 3">JP610</strain>
    </source>
</reference>
<dbReference type="EMBL" id="KQ241708">
    <property type="protein sequence ID" value="KNC85330.1"/>
    <property type="molecule type" value="Genomic_DNA"/>
</dbReference>
<dbReference type="Proteomes" id="UP000054560">
    <property type="component" value="Unassembled WGS sequence"/>
</dbReference>
<dbReference type="GeneID" id="25902981"/>
<organism evidence="2 3">
    <name type="scientific">Sphaeroforma arctica JP610</name>
    <dbReference type="NCBI Taxonomy" id="667725"/>
    <lineage>
        <taxon>Eukaryota</taxon>
        <taxon>Ichthyosporea</taxon>
        <taxon>Ichthyophonida</taxon>
        <taxon>Sphaeroforma</taxon>
    </lineage>
</organism>
<feature type="region of interest" description="Disordered" evidence="1">
    <location>
        <begin position="55"/>
        <end position="75"/>
    </location>
</feature>
<evidence type="ECO:0000256" key="1">
    <source>
        <dbReference type="SAM" id="MobiDB-lite"/>
    </source>
</evidence>
<dbReference type="AlphaFoldDB" id="A0A0L0G8J9"/>
<proteinExistence type="predicted"/>
<evidence type="ECO:0000313" key="3">
    <source>
        <dbReference type="Proteomes" id="UP000054560"/>
    </source>
</evidence>
<sequence length="75" mass="8201">MSNLVPDKVVPDVHKEKEVRKAEVDIRSSDEESNDEDIVDTKKCLGIKAVNAAGGWKLSGTPKKKAEPSKRVNKG</sequence>
<gene>
    <name evidence="2" type="ORF">SARC_02477</name>
</gene>
<dbReference type="RefSeq" id="XP_014159232.1">
    <property type="nucleotide sequence ID" value="XM_014303757.1"/>
</dbReference>
<protein>
    <submittedName>
        <fullName evidence="2">Uncharacterized protein</fullName>
    </submittedName>
</protein>
<name>A0A0L0G8J9_9EUKA</name>